<evidence type="ECO:0000256" key="14">
    <source>
        <dbReference type="PIRSR" id="PIRSR000350-3"/>
    </source>
</evidence>
<keyword evidence="11 16" id="KW-0676">Redox-active center</keyword>
<name>A0A5C0UKB5_9RICK</name>
<dbReference type="Gene3D" id="3.50.50.60">
    <property type="entry name" value="FAD/NAD(P)-binding domain"/>
    <property type="match status" value="2"/>
</dbReference>
<feature type="binding site" evidence="14">
    <location>
        <position position="51"/>
    </location>
    <ligand>
        <name>FAD</name>
        <dbReference type="ChEBI" id="CHEBI:57692"/>
    </ligand>
</feature>
<feature type="disulfide bond" description="Redox-active" evidence="15">
    <location>
        <begin position="42"/>
        <end position="47"/>
    </location>
</feature>
<sequence length="461" mass="49518">MNEDFDLLVLGAGPGGYVAAIRAAQLKMKVMIIEKERLGGVCLNWGCIPTKSLLKSADVFSLIKKAKSYGVQVDGVKCDLSYMVDRSRKIADRLNKGVEHLLKKNKVEVLYGKGTLVSSNEILVCKKDGTDVNVRAKKIILATGASSRCIPGVEFDGSCIWSYKDAMTPASLPQSIMIIGSGAIGVEFASMYSALGSKVTIIEQMENVLPREDLDVSNCMEKSLKGKGVDVICDASVKSVKVEKGRVIVTLADGRLIESEKLLVAVGVKPNVVGIGLEKTKVMLNDDVVKTNSFLQTTDDDIYAIGDIVSGPWVAHKASHEAIIAVNKIAGVSSSSINVSDIPSCVYSNPQVASIGLTEAFAEERGYPIDVGKFPLHANGKALAIGEEEGFVKVIWHKQTRELLGVHMIGADVSELIHSASLAKKLETIDLDIAEAIFPHPTLSESIYESVLHSLGRAIHI</sequence>
<evidence type="ECO:0000256" key="6">
    <source>
        <dbReference type="ARBA" id="ARBA00022630"/>
    </source>
</evidence>
<evidence type="ECO:0000313" key="20">
    <source>
        <dbReference type="Proteomes" id="UP000323844"/>
    </source>
</evidence>
<accession>A0A5C0UKB5</accession>
<evidence type="ECO:0000256" key="1">
    <source>
        <dbReference type="ARBA" id="ARBA00004496"/>
    </source>
</evidence>
<evidence type="ECO:0000256" key="13">
    <source>
        <dbReference type="PIRSR" id="PIRSR000350-2"/>
    </source>
</evidence>
<evidence type="ECO:0000256" key="3">
    <source>
        <dbReference type="ARBA" id="ARBA00012608"/>
    </source>
</evidence>
<dbReference type="PRINTS" id="PR00368">
    <property type="entry name" value="FADPNR"/>
</dbReference>
<dbReference type="InterPro" id="IPR004099">
    <property type="entry name" value="Pyr_nucl-diS_OxRdtase_dimer"/>
</dbReference>
<evidence type="ECO:0000313" key="19">
    <source>
        <dbReference type="EMBL" id="QEK39882.1"/>
    </source>
</evidence>
<dbReference type="InterPro" id="IPR023753">
    <property type="entry name" value="FAD/NAD-binding_dom"/>
</dbReference>
<dbReference type="PANTHER" id="PTHR22912">
    <property type="entry name" value="DISULFIDE OXIDOREDUCTASE"/>
    <property type="match status" value="1"/>
</dbReference>
<keyword evidence="20" id="KW-1185">Reference proteome</keyword>
<dbReference type="InterPro" id="IPR050151">
    <property type="entry name" value="Class-I_Pyr_Nuc-Dis_Oxidored"/>
</dbReference>
<evidence type="ECO:0000256" key="16">
    <source>
        <dbReference type="RuleBase" id="RU003692"/>
    </source>
</evidence>
<dbReference type="GO" id="GO:0005737">
    <property type="term" value="C:cytoplasm"/>
    <property type="evidence" value="ECO:0007669"/>
    <property type="project" value="UniProtKB-SubCell"/>
</dbReference>
<comment type="subcellular location">
    <subcellularLocation>
        <location evidence="1">Cytoplasm</location>
    </subcellularLocation>
</comment>
<dbReference type="PRINTS" id="PR00411">
    <property type="entry name" value="PNDRDTASEI"/>
</dbReference>
<dbReference type="Gene3D" id="3.30.390.30">
    <property type="match status" value="1"/>
</dbReference>
<keyword evidence="7 14" id="KW-0274">FAD</keyword>
<evidence type="ECO:0000256" key="5">
    <source>
        <dbReference type="ARBA" id="ARBA00022490"/>
    </source>
</evidence>
<dbReference type="PANTHER" id="PTHR22912:SF217">
    <property type="entry name" value="DIHYDROLIPOYL DEHYDROGENASE"/>
    <property type="match status" value="1"/>
</dbReference>
<dbReference type="Pfam" id="PF02852">
    <property type="entry name" value="Pyr_redox_dim"/>
    <property type="match status" value="1"/>
</dbReference>
<organism evidence="19 20">
    <name type="scientific">Candidatus Sneabacter namystus</name>
    <dbReference type="NCBI Taxonomy" id="2601646"/>
    <lineage>
        <taxon>Bacteria</taxon>
        <taxon>Pseudomonadati</taxon>
        <taxon>Pseudomonadota</taxon>
        <taxon>Alphaproteobacteria</taxon>
        <taxon>Rickettsiales</taxon>
        <taxon>Rickettsiaceae</taxon>
        <taxon>Rickettsieae</taxon>
        <taxon>Candidatus Sneabacter</taxon>
    </lineage>
</organism>
<protein>
    <recommendedName>
        <fullName evidence="4 16">Dihydrolipoyl dehydrogenase</fullName>
        <ecNumber evidence="3 16">1.8.1.4</ecNumber>
    </recommendedName>
</protein>
<dbReference type="PROSITE" id="PS00076">
    <property type="entry name" value="PYRIDINE_REDOX_1"/>
    <property type="match status" value="1"/>
</dbReference>
<dbReference type="GO" id="GO:0004148">
    <property type="term" value="F:dihydrolipoyl dehydrogenase (NADH) activity"/>
    <property type="evidence" value="ECO:0007669"/>
    <property type="project" value="UniProtKB-EC"/>
</dbReference>
<evidence type="ECO:0000259" key="17">
    <source>
        <dbReference type="Pfam" id="PF02852"/>
    </source>
</evidence>
<dbReference type="EMBL" id="CP043312">
    <property type="protein sequence ID" value="QEK39882.1"/>
    <property type="molecule type" value="Genomic_DNA"/>
</dbReference>
<dbReference type="InterPro" id="IPR016156">
    <property type="entry name" value="FAD/NAD-linked_Rdtase_dimer_sf"/>
</dbReference>
<comment type="cofactor">
    <cofactor evidence="14 16">
        <name>FAD</name>
        <dbReference type="ChEBI" id="CHEBI:57692"/>
    </cofactor>
    <text evidence="14 16">Binds 1 FAD per subunit.</text>
</comment>
<evidence type="ECO:0000259" key="18">
    <source>
        <dbReference type="Pfam" id="PF07992"/>
    </source>
</evidence>
<dbReference type="FunFam" id="3.30.390.30:FF:000001">
    <property type="entry name" value="Dihydrolipoyl dehydrogenase"/>
    <property type="match status" value="1"/>
</dbReference>
<feature type="binding site" evidence="14">
    <location>
        <position position="203"/>
    </location>
    <ligand>
        <name>NAD(+)</name>
        <dbReference type="ChEBI" id="CHEBI:57540"/>
    </ligand>
</feature>
<dbReference type="SUPFAM" id="SSF51905">
    <property type="entry name" value="FAD/NAD(P)-binding domain"/>
    <property type="match status" value="1"/>
</dbReference>
<dbReference type="RefSeq" id="WP_148952243.1">
    <property type="nucleotide sequence ID" value="NZ_CP043312.1"/>
</dbReference>
<gene>
    <name evidence="19" type="primary">lpdA</name>
    <name evidence="19" type="ORF">FZC37_01595</name>
</gene>
<dbReference type="AlphaFoldDB" id="A0A5C0UKB5"/>
<dbReference type="Pfam" id="PF07992">
    <property type="entry name" value="Pyr_redox_2"/>
    <property type="match status" value="1"/>
</dbReference>
<dbReference type="SUPFAM" id="SSF55424">
    <property type="entry name" value="FAD/NAD-linked reductases, dimerisation (C-terminal) domain"/>
    <property type="match status" value="1"/>
</dbReference>
<feature type="active site" description="Proton acceptor" evidence="13">
    <location>
        <position position="440"/>
    </location>
</feature>
<keyword evidence="10" id="KW-1015">Disulfide bond</keyword>
<keyword evidence="9 14" id="KW-0520">NAD</keyword>
<evidence type="ECO:0000256" key="12">
    <source>
        <dbReference type="ARBA" id="ARBA00049187"/>
    </source>
</evidence>
<evidence type="ECO:0000256" key="15">
    <source>
        <dbReference type="PIRSR" id="PIRSR000350-4"/>
    </source>
</evidence>
<comment type="miscellaneous">
    <text evidence="16">The active site is a redox-active disulfide bond.</text>
</comment>
<feature type="domain" description="FAD/NAD(P)-binding" evidence="18">
    <location>
        <begin position="5"/>
        <end position="322"/>
    </location>
</feature>
<evidence type="ECO:0000256" key="4">
    <source>
        <dbReference type="ARBA" id="ARBA00016961"/>
    </source>
</evidence>
<dbReference type="InterPro" id="IPR006258">
    <property type="entry name" value="Lipoamide_DH"/>
</dbReference>
<evidence type="ECO:0000256" key="11">
    <source>
        <dbReference type="ARBA" id="ARBA00023284"/>
    </source>
</evidence>
<evidence type="ECO:0000256" key="9">
    <source>
        <dbReference type="ARBA" id="ARBA00023027"/>
    </source>
</evidence>
<reference evidence="19 20" key="1">
    <citation type="submission" date="2019-08" db="EMBL/GenBank/DDBJ databases">
        <title>Highly reduced genomes of protist endosymbionts show evolutionary convergence.</title>
        <authorList>
            <person name="George E."/>
            <person name="Husnik F."/>
            <person name="Tashyreva D."/>
            <person name="Prokopchuk G."/>
            <person name="Horak A."/>
            <person name="Kwong W.K."/>
            <person name="Lukes J."/>
            <person name="Keeling P.J."/>
        </authorList>
    </citation>
    <scope>NUCLEOTIDE SEQUENCE [LARGE SCALE GENOMIC DNA]</scope>
    <source>
        <strain evidence="19">1621</strain>
    </source>
</reference>
<comment type="catalytic activity">
    <reaction evidence="12 16">
        <text>N(6)-[(R)-dihydrolipoyl]-L-lysyl-[protein] + NAD(+) = N(6)-[(R)-lipoyl]-L-lysyl-[protein] + NADH + H(+)</text>
        <dbReference type="Rhea" id="RHEA:15045"/>
        <dbReference type="Rhea" id="RHEA-COMP:10474"/>
        <dbReference type="Rhea" id="RHEA-COMP:10475"/>
        <dbReference type="ChEBI" id="CHEBI:15378"/>
        <dbReference type="ChEBI" id="CHEBI:57540"/>
        <dbReference type="ChEBI" id="CHEBI:57945"/>
        <dbReference type="ChEBI" id="CHEBI:83099"/>
        <dbReference type="ChEBI" id="CHEBI:83100"/>
        <dbReference type="EC" id="1.8.1.4"/>
    </reaction>
</comment>
<feature type="binding site" evidence="14">
    <location>
        <position position="114"/>
    </location>
    <ligand>
        <name>FAD</name>
        <dbReference type="ChEBI" id="CHEBI:57692"/>
    </ligand>
</feature>
<dbReference type="OrthoDB" id="9776382at2"/>
<comment type="similarity">
    <text evidence="2 16">Belongs to the class-I pyridine nucleotide-disulfide oxidoreductase family.</text>
</comment>
<dbReference type="KEGG" id="snay:FZC37_01595"/>
<dbReference type="Proteomes" id="UP000323844">
    <property type="component" value="Chromosome"/>
</dbReference>
<dbReference type="NCBIfam" id="TIGR01350">
    <property type="entry name" value="lipoamide_DH"/>
    <property type="match status" value="1"/>
</dbReference>
<dbReference type="InterPro" id="IPR036188">
    <property type="entry name" value="FAD/NAD-bd_sf"/>
</dbReference>
<evidence type="ECO:0000256" key="2">
    <source>
        <dbReference type="ARBA" id="ARBA00007532"/>
    </source>
</evidence>
<evidence type="ECO:0000256" key="8">
    <source>
        <dbReference type="ARBA" id="ARBA00023002"/>
    </source>
</evidence>
<keyword evidence="8 16" id="KW-0560">Oxidoreductase</keyword>
<dbReference type="InterPro" id="IPR012999">
    <property type="entry name" value="Pyr_OxRdtase_I_AS"/>
</dbReference>
<feature type="binding site" evidence="14">
    <location>
        <position position="307"/>
    </location>
    <ligand>
        <name>FAD</name>
        <dbReference type="ChEBI" id="CHEBI:57692"/>
    </ligand>
</feature>
<dbReference type="InterPro" id="IPR001100">
    <property type="entry name" value="Pyr_nuc-diS_OxRdtase"/>
</dbReference>
<keyword evidence="14" id="KW-0547">Nucleotide-binding</keyword>
<dbReference type="GO" id="GO:0006103">
    <property type="term" value="P:2-oxoglutarate metabolic process"/>
    <property type="evidence" value="ECO:0007669"/>
    <property type="project" value="TreeGrafter"/>
</dbReference>
<dbReference type="EC" id="1.8.1.4" evidence="3 16"/>
<keyword evidence="5" id="KW-0963">Cytoplasm</keyword>
<feature type="domain" description="Pyridine nucleotide-disulphide oxidoreductase dimerisation" evidence="17">
    <location>
        <begin position="342"/>
        <end position="449"/>
    </location>
</feature>
<feature type="binding site" evidence="14">
    <location>
        <position position="267"/>
    </location>
    <ligand>
        <name>NAD(+)</name>
        <dbReference type="ChEBI" id="CHEBI:57540"/>
    </ligand>
</feature>
<evidence type="ECO:0000256" key="10">
    <source>
        <dbReference type="ARBA" id="ARBA00023157"/>
    </source>
</evidence>
<dbReference type="GO" id="GO:0050660">
    <property type="term" value="F:flavin adenine dinucleotide binding"/>
    <property type="evidence" value="ECO:0007669"/>
    <property type="project" value="InterPro"/>
</dbReference>
<evidence type="ECO:0000256" key="7">
    <source>
        <dbReference type="ARBA" id="ARBA00022827"/>
    </source>
</evidence>
<feature type="binding site" evidence="14">
    <location>
        <begin position="180"/>
        <end position="187"/>
    </location>
    <ligand>
        <name>NAD(+)</name>
        <dbReference type="ChEBI" id="CHEBI:57540"/>
    </ligand>
</feature>
<dbReference type="PIRSF" id="PIRSF000350">
    <property type="entry name" value="Mercury_reductase_MerA"/>
    <property type="match status" value="1"/>
</dbReference>
<proteinExistence type="inferred from homology"/>
<keyword evidence="6 16" id="KW-0285">Flavoprotein</keyword>